<dbReference type="Gene3D" id="3.90.320.10">
    <property type="match status" value="1"/>
</dbReference>
<dbReference type="InterPro" id="IPR000212">
    <property type="entry name" value="DNA_helicase_UvrD/REP"/>
</dbReference>
<dbReference type="Gene3D" id="1.10.10.160">
    <property type="match status" value="1"/>
</dbReference>
<dbReference type="InterPro" id="IPR014017">
    <property type="entry name" value="DNA_helicase_UvrD-like_C"/>
</dbReference>
<dbReference type="InterPro" id="IPR011604">
    <property type="entry name" value="PDDEXK-like_dom_sf"/>
</dbReference>
<dbReference type="InterPro" id="IPR027417">
    <property type="entry name" value="P-loop_NTPase"/>
</dbReference>
<keyword evidence="2" id="KW-0540">Nuclease</keyword>
<dbReference type="GO" id="GO:0033202">
    <property type="term" value="C:DNA helicase complex"/>
    <property type="evidence" value="ECO:0007669"/>
    <property type="project" value="TreeGrafter"/>
</dbReference>
<dbReference type="PROSITE" id="PS51217">
    <property type="entry name" value="UVRD_HELICASE_CTER"/>
    <property type="match status" value="1"/>
</dbReference>
<evidence type="ECO:0000313" key="13">
    <source>
        <dbReference type="Proteomes" id="UP001157160"/>
    </source>
</evidence>
<protein>
    <submittedName>
        <fullName evidence="12">DNA helicase</fullName>
    </submittedName>
</protein>
<sequence>MRRLRGFRTELRELAMRMTELGLDPVALERLGDREGRPAWSAAGRFLGRYQLVLDQYRAEYLDSAELLASAALLAPTSPRLDRLRLLLIDDVQDLPRGALDVVRAIARRGVPVVAAGDPDVAGSGFRGGGLELIGRPEGLIGAAGARLLRLERSHRQPAALRAFTAAVTERIGTAGAVGHRAASATRPGGAVLRIEGESRARELAAVARRLREAHLLEGVAWEDMAVVVRSGSLVPLVERALRLGEVPVRTSAAGTPVREAPAARHLLLAVAAAVGARELDAALAEELLLGPLGGLDRIAVRRLRLALRTEELAGGGTRGSDELLVEALAEPERLATVDSSQARRAAKLAHSLAQLRERAERSSVEELLWALWERSGLAEIWGTQAAGSGTTAVEANRHLDAVVALFEAARRYAERSPDADVGYFLDEMLNADVPEDTLAPQADEQTVLVTTPPGTVGRAFAVVAVAGLQEGVWPNRRLRGAIFAPQELAEVVDGVDSGTVDRRREVLGDELRMFALAVSRASALLVLSCTANDEEEPSPFLRLLPPDTAVQAGAAERPFTLRGLVGRLRREAAGGVLESAPGAPSSEPVLSARAGGAARALARLAAEDVVGAHPDDWYGLAEPSTVHPLVDLDAVHDDGEPARVAVSPSAIDTFETCPLHWFLDRVGGGSSNVSSGLGTIIHDVMERAETHDVERLWAGVDERWPELVIEAGWQEQAERRKARSLTEALAEYLQDFERRGGELLGAESGFEIADGRARLRGTIDRVERDPDGSVVIVDLKTGRAVPSAAKVAEHPQLAAYQLAVEAGAVPAVPAGAQLGGAKLVIVSSGVRGRRYREPVQERFDEERREAFRRRVQAAAEGMAGRVFLARIDEHCLAPHAFGDCKVHVIGEVSG</sequence>
<keyword evidence="8" id="KW-0067">ATP-binding</keyword>
<dbReference type="Gene3D" id="3.40.50.300">
    <property type="entry name" value="P-loop containing nucleotide triphosphate hydrolases"/>
    <property type="match status" value="2"/>
</dbReference>
<evidence type="ECO:0000259" key="11">
    <source>
        <dbReference type="PROSITE" id="PS51217"/>
    </source>
</evidence>
<evidence type="ECO:0000256" key="7">
    <source>
        <dbReference type="ARBA" id="ARBA00022839"/>
    </source>
</evidence>
<keyword evidence="6 12" id="KW-0347">Helicase</keyword>
<evidence type="ECO:0000256" key="8">
    <source>
        <dbReference type="ARBA" id="ARBA00022840"/>
    </source>
</evidence>
<dbReference type="EMBL" id="BSUL01000001">
    <property type="protein sequence ID" value="GMA29800.1"/>
    <property type="molecule type" value="Genomic_DNA"/>
</dbReference>
<keyword evidence="13" id="KW-1185">Reference proteome</keyword>
<evidence type="ECO:0000256" key="2">
    <source>
        <dbReference type="ARBA" id="ARBA00022722"/>
    </source>
</evidence>
<keyword evidence="10" id="KW-0234">DNA repair</keyword>
<keyword evidence="5" id="KW-0378">Hydrolase</keyword>
<evidence type="ECO:0000256" key="5">
    <source>
        <dbReference type="ARBA" id="ARBA00022801"/>
    </source>
</evidence>
<dbReference type="GO" id="GO:0003677">
    <property type="term" value="F:DNA binding"/>
    <property type="evidence" value="ECO:0007669"/>
    <property type="project" value="UniProtKB-KW"/>
</dbReference>
<evidence type="ECO:0000256" key="1">
    <source>
        <dbReference type="ARBA" id="ARBA00009922"/>
    </source>
</evidence>
<dbReference type="AlphaFoldDB" id="A0AA37UID5"/>
<evidence type="ECO:0000313" key="12">
    <source>
        <dbReference type="EMBL" id="GMA29800.1"/>
    </source>
</evidence>
<comment type="similarity">
    <text evidence="1">Belongs to the helicase family. UvrD subfamily.</text>
</comment>
<organism evidence="12 13">
    <name type="scientific">Arenivirga flava</name>
    <dbReference type="NCBI Taxonomy" id="1930060"/>
    <lineage>
        <taxon>Bacteria</taxon>
        <taxon>Bacillati</taxon>
        <taxon>Actinomycetota</taxon>
        <taxon>Actinomycetes</taxon>
        <taxon>Micrococcales</taxon>
        <taxon>Microbacteriaceae</taxon>
        <taxon>Arenivirga</taxon>
    </lineage>
</organism>
<dbReference type="Proteomes" id="UP001157160">
    <property type="component" value="Unassembled WGS sequence"/>
</dbReference>
<dbReference type="SUPFAM" id="SSF52540">
    <property type="entry name" value="P-loop containing nucleoside triphosphate hydrolases"/>
    <property type="match status" value="2"/>
</dbReference>
<name>A0AA37UID5_9MICO</name>
<evidence type="ECO:0000256" key="6">
    <source>
        <dbReference type="ARBA" id="ARBA00022806"/>
    </source>
</evidence>
<dbReference type="GO" id="GO:0005524">
    <property type="term" value="F:ATP binding"/>
    <property type="evidence" value="ECO:0007669"/>
    <property type="project" value="UniProtKB-KW"/>
</dbReference>
<dbReference type="PANTHER" id="PTHR11070">
    <property type="entry name" value="UVRD / RECB / PCRA DNA HELICASE FAMILY MEMBER"/>
    <property type="match status" value="1"/>
</dbReference>
<dbReference type="InterPro" id="IPR038726">
    <property type="entry name" value="PDDEXK_AddAB-type"/>
</dbReference>
<accession>A0AA37UID5</accession>
<reference evidence="12 13" key="1">
    <citation type="journal article" date="2014" name="Int. J. Syst. Evol. Microbiol.">
        <title>Complete genome sequence of Corynebacterium casei LMG S-19264T (=DSM 44701T), isolated from a smear-ripened cheese.</title>
        <authorList>
            <consortium name="US DOE Joint Genome Institute (JGI-PGF)"/>
            <person name="Walter F."/>
            <person name="Albersmeier A."/>
            <person name="Kalinowski J."/>
            <person name="Ruckert C."/>
        </authorList>
    </citation>
    <scope>NUCLEOTIDE SEQUENCE [LARGE SCALE GENOMIC DNA]</scope>
    <source>
        <strain evidence="12 13">NBRC 112289</strain>
    </source>
</reference>
<keyword evidence="4" id="KW-0227">DNA damage</keyword>
<evidence type="ECO:0000256" key="10">
    <source>
        <dbReference type="ARBA" id="ARBA00023204"/>
    </source>
</evidence>
<evidence type="ECO:0000256" key="3">
    <source>
        <dbReference type="ARBA" id="ARBA00022741"/>
    </source>
</evidence>
<comment type="caution">
    <text evidence="12">The sequence shown here is derived from an EMBL/GenBank/DDBJ whole genome shotgun (WGS) entry which is preliminary data.</text>
</comment>
<keyword evidence="3" id="KW-0547">Nucleotide-binding</keyword>
<dbReference type="PANTHER" id="PTHR11070:SF59">
    <property type="entry name" value="DNA 3'-5' HELICASE"/>
    <property type="match status" value="1"/>
</dbReference>
<dbReference type="GO" id="GO:0004527">
    <property type="term" value="F:exonuclease activity"/>
    <property type="evidence" value="ECO:0007669"/>
    <property type="project" value="UniProtKB-KW"/>
</dbReference>
<keyword evidence="9" id="KW-0238">DNA-binding</keyword>
<gene>
    <name evidence="12" type="ORF">GCM10025874_30530</name>
</gene>
<dbReference type="GO" id="GO:0043138">
    <property type="term" value="F:3'-5' DNA helicase activity"/>
    <property type="evidence" value="ECO:0007669"/>
    <property type="project" value="TreeGrafter"/>
</dbReference>
<dbReference type="Pfam" id="PF12705">
    <property type="entry name" value="PDDEXK_1"/>
    <property type="match status" value="1"/>
</dbReference>
<proteinExistence type="inferred from homology"/>
<dbReference type="GO" id="GO:0000725">
    <property type="term" value="P:recombinational repair"/>
    <property type="evidence" value="ECO:0007669"/>
    <property type="project" value="TreeGrafter"/>
</dbReference>
<keyword evidence="7" id="KW-0269">Exonuclease</keyword>
<dbReference type="GO" id="GO:0005829">
    <property type="term" value="C:cytosol"/>
    <property type="evidence" value="ECO:0007669"/>
    <property type="project" value="TreeGrafter"/>
</dbReference>
<dbReference type="InterPro" id="IPR013986">
    <property type="entry name" value="DExx_box_DNA_helicase_dom_sf"/>
</dbReference>
<dbReference type="Gene3D" id="1.10.486.10">
    <property type="entry name" value="PCRA, domain 4"/>
    <property type="match status" value="1"/>
</dbReference>
<evidence type="ECO:0000256" key="4">
    <source>
        <dbReference type="ARBA" id="ARBA00022763"/>
    </source>
</evidence>
<feature type="domain" description="UvrD-like helicase C-terminal" evidence="11">
    <location>
        <begin position="146"/>
        <end position="458"/>
    </location>
</feature>
<evidence type="ECO:0000256" key="9">
    <source>
        <dbReference type="ARBA" id="ARBA00023125"/>
    </source>
</evidence>